<dbReference type="InterPro" id="IPR000160">
    <property type="entry name" value="GGDEF_dom"/>
</dbReference>
<dbReference type="CDD" id="cd01949">
    <property type="entry name" value="GGDEF"/>
    <property type="match status" value="1"/>
</dbReference>
<sequence length="298" mass="34741">MINSYNFQAIIALNEYLIRVKKLDDVLAHLSTFLKNDFSITKIEIKLEGHTLFKSFLDKKELMVEEFSININEDKDLNILIYYYEREKNDIFDSLELIKMTFKVISQTLYNRYLEFKLNESSLKDSLTGLYNRQFVNEYLKSVLPLSKREEKKLAFLKVGVDHFKAVIDEFNYEIGDRVLKELAKSLEKSVRKSDIIARIDADEFLIVLHNISSENNAIIIANKIIENFKDVKVVVDEDSNQTLMKTICTGISIYPDDAEGIEEIYRSSDIALYEAKNKGRSQFVKFKKDESNTVELF</sequence>
<evidence type="ECO:0000259" key="3">
    <source>
        <dbReference type="PROSITE" id="PS50887"/>
    </source>
</evidence>
<dbReference type="PANTHER" id="PTHR45138:SF9">
    <property type="entry name" value="DIGUANYLATE CYCLASE DGCM-RELATED"/>
    <property type="match status" value="1"/>
</dbReference>
<accession>A0A4Q1ALT9</accession>
<dbReference type="GO" id="GO:0005886">
    <property type="term" value="C:plasma membrane"/>
    <property type="evidence" value="ECO:0007669"/>
    <property type="project" value="TreeGrafter"/>
</dbReference>
<evidence type="ECO:0000256" key="2">
    <source>
        <dbReference type="ARBA" id="ARBA00034247"/>
    </source>
</evidence>
<dbReference type="RefSeq" id="WP_129087775.1">
    <property type="nucleotide sequence ID" value="NZ_CP053836.1"/>
</dbReference>
<comment type="caution">
    <text evidence="4">The sequence shown here is derived from an EMBL/GenBank/DDBJ whole genome shotgun (WGS) entry which is preliminary data.</text>
</comment>
<dbReference type="InterPro" id="IPR043128">
    <property type="entry name" value="Rev_trsase/Diguanyl_cyclase"/>
</dbReference>
<evidence type="ECO:0000313" key="4">
    <source>
        <dbReference type="EMBL" id="RXK04351.1"/>
    </source>
</evidence>
<dbReference type="PROSITE" id="PS50887">
    <property type="entry name" value="GGDEF"/>
    <property type="match status" value="1"/>
</dbReference>
<keyword evidence="5" id="KW-1185">Reference proteome</keyword>
<dbReference type="GO" id="GO:0052621">
    <property type="term" value="F:diguanylate cyclase activity"/>
    <property type="evidence" value="ECO:0007669"/>
    <property type="project" value="UniProtKB-EC"/>
</dbReference>
<dbReference type="Pfam" id="PF00990">
    <property type="entry name" value="GGDEF"/>
    <property type="match status" value="1"/>
</dbReference>
<dbReference type="GO" id="GO:1902201">
    <property type="term" value="P:negative regulation of bacterial-type flagellum-dependent cell motility"/>
    <property type="evidence" value="ECO:0007669"/>
    <property type="project" value="TreeGrafter"/>
</dbReference>
<dbReference type="AlphaFoldDB" id="A0A4Q1ALT9"/>
<dbReference type="Proteomes" id="UP000289758">
    <property type="component" value="Unassembled WGS sequence"/>
</dbReference>
<dbReference type="SUPFAM" id="SSF55073">
    <property type="entry name" value="Nucleotide cyclase"/>
    <property type="match status" value="1"/>
</dbReference>
<evidence type="ECO:0000256" key="1">
    <source>
        <dbReference type="ARBA" id="ARBA00012528"/>
    </source>
</evidence>
<dbReference type="EMBL" id="PDKK01000010">
    <property type="protein sequence ID" value="RXK04351.1"/>
    <property type="molecule type" value="Genomic_DNA"/>
</dbReference>
<evidence type="ECO:0000313" key="5">
    <source>
        <dbReference type="Proteomes" id="UP000289758"/>
    </source>
</evidence>
<reference evidence="4 5" key="1">
    <citation type="submission" date="2017-10" db="EMBL/GenBank/DDBJ databases">
        <title>Genomics of the genus Arcobacter.</title>
        <authorList>
            <person name="Perez-Cataluna A."/>
            <person name="Figueras M.J."/>
        </authorList>
    </citation>
    <scope>NUCLEOTIDE SEQUENCE [LARGE SCALE GENOMIC DNA]</scope>
    <source>
        <strain evidence="4 5">CECT 8441</strain>
    </source>
</reference>
<gene>
    <name evidence="4" type="ORF">CRV07_11320</name>
</gene>
<dbReference type="EC" id="2.7.7.65" evidence="1"/>
<dbReference type="InterPro" id="IPR029787">
    <property type="entry name" value="Nucleotide_cyclase"/>
</dbReference>
<organism evidence="4 5">
    <name type="scientific">Halarcobacter ebronensis</name>
    <dbReference type="NCBI Taxonomy" id="1462615"/>
    <lineage>
        <taxon>Bacteria</taxon>
        <taxon>Pseudomonadati</taxon>
        <taxon>Campylobacterota</taxon>
        <taxon>Epsilonproteobacteria</taxon>
        <taxon>Campylobacterales</taxon>
        <taxon>Arcobacteraceae</taxon>
        <taxon>Halarcobacter</taxon>
    </lineage>
</organism>
<dbReference type="InterPro" id="IPR050469">
    <property type="entry name" value="Diguanylate_Cyclase"/>
</dbReference>
<protein>
    <recommendedName>
        <fullName evidence="1">diguanylate cyclase</fullName>
        <ecNumber evidence="1">2.7.7.65</ecNumber>
    </recommendedName>
</protein>
<dbReference type="Gene3D" id="3.30.70.270">
    <property type="match status" value="1"/>
</dbReference>
<dbReference type="PANTHER" id="PTHR45138">
    <property type="entry name" value="REGULATORY COMPONENTS OF SENSORY TRANSDUCTION SYSTEM"/>
    <property type="match status" value="1"/>
</dbReference>
<dbReference type="GO" id="GO:0043709">
    <property type="term" value="P:cell adhesion involved in single-species biofilm formation"/>
    <property type="evidence" value="ECO:0007669"/>
    <property type="project" value="TreeGrafter"/>
</dbReference>
<comment type="catalytic activity">
    <reaction evidence="2">
        <text>2 GTP = 3',3'-c-di-GMP + 2 diphosphate</text>
        <dbReference type="Rhea" id="RHEA:24898"/>
        <dbReference type="ChEBI" id="CHEBI:33019"/>
        <dbReference type="ChEBI" id="CHEBI:37565"/>
        <dbReference type="ChEBI" id="CHEBI:58805"/>
        <dbReference type="EC" id="2.7.7.65"/>
    </reaction>
</comment>
<feature type="domain" description="GGDEF" evidence="3">
    <location>
        <begin position="152"/>
        <end position="289"/>
    </location>
</feature>
<name>A0A4Q1ALT9_9BACT</name>
<dbReference type="NCBIfam" id="TIGR00254">
    <property type="entry name" value="GGDEF"/>
    <property type="match status" value="1"/>
</dbReference>
<dbReference type="SMART" id="SM00267">
    <property type="entry name" value="GGDEF"/>
    <property type="match status" value="1"/>
</dbReference>
<proteinExistence type="predicted"/>
<dbReference type="OrthoDB" id="5347995at2"/>